<gene>
    <name evidence="1" type="ORF">K8V56_01975</name>
</gene>
<dbReference type="Proteomes" id="UP000698173">
    <property type="component" value="Unassembled WGS sequence"/>
</dbReference>
<comment type="caution">
    <text evidence="1">The sequence shown here is derived from an EMBL/GenBank/DDBJ whole genome shotgun (WGS) entry which is preliminary data.</text>
</comment>
<dbReference type="EMBL" id="DYWT01000026">
    <property type="protein sequence ID" value="HJF30531.1"/>
    <property type="molecule type" value="Genomic_DNA"/>
</dbReference>
<name>A0A921FWY8_SPOPS</name>
<dbReference type="AlphaFoldDB" id="A0A921FWY8"/>
<reference evidence="1" key="1">
    <citation type="journal article" date="2021" name="PeerJ">
        <title>Extensive microbial diversity within the chicken gut microbiome revealed by metagenomics and culture.</title>
        <authorList>
            <person name="Gilroy R."/>
            <person name="Ravi A."/>
            <person name="Getino M."/>
            <person name="Pursley I."/>
            <person name="Horton D.L."/>
            <person name="Alikhan N.F."/>
            <person name="Baker D."/>
            <person name="Gharbi K."/>
            <person name="Hall N."/>
            <person name="Watson M."/>
            <person name="Adriaenssens E.M."/>
            <person name="Foster-Nyarko E."/>
            <person name="Jarju S."/>
            <person name="Secka A."/>
            <person name="Antonio M."/>
            <person name="Oren A."/>
            <person name="Chaudhuri R.R."/>
            <person name="La Ragione R."/>
            <person name="Hildebrand F."/>
            <person name="Pallen M.J."/>
        </authorList>
    </citation>
    <scope>NUCLEOTIDE SEQUENCE</scope>
    <source>
        <strain evidence="1">CHK171-7178</strain>
    </source>
</reference>
<organism evidence="1 2">
    <name type="scientific">Sporosarcina psychrophila</name>
    <name type="common">Bacillus psychrophilus</name>
    <dbReference type="NCBI Taxonomy" id="1476"/>
    <lineage>
        <taxon>Bacteria</taxon>
        <taxon>Bacillati</taxon>
        <taxon>Bacillota</taxon>
        <taxon>Bacilli</taxon>
        <taxon>Bacillales</taxon>
        <taxon>Caryophanaceae</taxon>
        <taxon>Sporosarcina</taxon>
    </lineage>
</organism>
<feature type="non-terminal residue" evidence="1">
    <location>
        <position position="55"/>
    </location>
</feature>
<evidence type="ECO:0000313" key="2">
    <source>
        <dbReference type="Proteomes" id="UP000698173"/>
    </source>
</evidence>
<reference evidence="1" key="2">
    <citation type="submission" date="2021-09" db="EMBL/GenBank/DDBJ databases">
        <authorList>
            <person name="Gilroy R."/>
        </authorList>
    </citation>
    <scope>NUCLEOTIDE SEQUENCE</scope>
    <source>
        <strain evidence="1">CHK171-7178</strain>
    </source>
</reference>
<sequence>MEKIQFDNLQETLYNEKLANGLDVYILPKRGFSKTFVTFTTKYGSIDRTFIPRGK</sequence>
<proteinExistence type="predicted"/>
<protein>
    <submittedName>
        <fullName evidence="1">Peptidase M16</fullName>
    </submittedName>
</protein>
<evidence type="ECO:0000313" key="1">
    <source>
        <dbReference type="EMBL" id="HJF30531.1"/>
    </source>
</evidence>
<accession>A0A921FWY8</accession>